<sequence length="77" mass="8722">MSNPAEFDPRGSYDVICNQLKVAELHQRRFMEGPRFELCTGEVVDERLFIKGSPVGMLSGLTIIRLNDGAFYELKQS</sequence>
<dbReference type="RefSeq" id="WP_188868715.1">
    <property type="nucleotide sequence ID" value="NZ_BMNW01000036.1"/>
</dbReference>
<evidence type="ECO:0000313" key="2">
    <source>
        <dbReference type="Proteomes" id="UP000616499"/>
    </source>
</evidence>
<organism evidence="1 2">
    <name type="scientific">Pseudomonas asuensis</name>
    <dbReference type="NCBI Taxonomy" id="1825787"/>
    <lineage>
        <taxon>Bacteria</taxon>
        <taxon>Pseudomonadati</taxon>
        <taxon>Pseudomonadota</taxon>
        <taxon>Gammaproteobacteria</taxon>
        <taxon>Pseudomonadales</taxon>
        <taxon>Pseudomonadaceae</taxon>
        <taxon>Pseudomonas</taxon>
    </lineage>
</organism>
<comment type="caution">
    <text evidence="1">The sequence shown here is derived from an EMBL/GenBank/DDBJ whole genome shotgun (WGS) entry which is preliminary data.</text>
</comment>
<protein>
    <submittedName>
        <fullName evidence="1">Uncharacterized protein</fullName>
    </submittedName>
</protein>
<accession>A0ABQ2H3N0</accession>
<evidence type="ECO:0000313" key="1">
    <source>
        <dbReference type="EMBL" id="GGM32477.1"/>
    </source>
</evidence>
<keyword evidence="2" id="KW-1185">Reference proteome</keyword>
<reference evidence="2" key="1">
    <citation type="journal article" date="2019" name="Int. J. Syst. Evol. Microbiol.">
        <title>The Global Catalogue of Microorganisms (GCM) 10K type strain sequencing project: providing services to taxonomists for standard genome sequencing and annotation.</title>
        <authorList>
            <consortium name="The Broad Institute Genomics Platform"/>
            <consortium name="The Broad Institute Genome Sequencing Center for Infectious Disease"/>
            <person name="Wu L."/>
            <person name="Ma J."/>
        </authorList>
    </citation>
    <scope>NUCLEOTIDE SEQUENCE [LARGE SCALE GENOMIC DNA]</scope>
    <source>
        <strain evidence="2">JCM 13501</strain>
    </source>
</reference>
<dbReference type="Proteomes" id="UP000616499">
    <property type="component" value="Unassembled WGS sequence"/>
</dbReference>
<gene>
    <name evidence="1" type="ORF">GCM10009425_48730</name>
</gene>
<proteinExistence type="predicted"/>
<name>A0ABQ2H3N0_9PSED</name>
<dbReference type="EMBL" id="BMNW01000036">
    <property type="protein sequence ID" value="GGM32477.1"/>
    <property type="molecule type" value="Genomic_DNA"/>
</dbReference>